<accession>A0A290X1G1</accession>
<sequence length="158" mass="17748">MPPFIVLLAIAALILFFAMLAKRQTGKSRRPLGLQSKPVMTARERQMYHLLQTALPECTVLAQVAFSALVTAKGWGNRNRFDRKVADFVLCSQQLHVIAVIELDDRSHAGREREDKERDAMLRLAGYVTLRYANFPTQQALRADVEQLLLKKAGVVSA</sequence>
<name>A0A290X1G1_9BURK</name>
<dbReference type="RefSeq" id="WP_096237710.1">
    <property type="nucleotide sequence ID" value="NZ_CP023422.1"/>
</dbReference>
<dbReference type="KEGG" id="jsv:CNX70_24725"/>
<proteinExistence type="predicted"/>
<evidence type="ECO:0000313" key="3">
    <source>
        <dbReference type="Proteomes" id="UP000218437"/>
    </source>
</evidence>
<protein>
    <recommendedName>
        <fullName evidence="1">DUF2726 domain-containing protein</fullName>
    </recommendedName>
</protein>
<evidence type="ECO:0000313" key="2">
    <source>
        <dbReference type="EMBL" id="ATD62992.1"/>
    </source>
</evidence>
<dbReference type="EMBL" id="CP023422">
    <property type="protein sequence ID" value="ATD62992.1"/>
    <property type="molecule type" value="Genomic_DNA"/>
</dbReference>
<feature type="domain" description="DUF2726" evidence="1">
    <location>
        <begin position="37"/>
        <end position="144"/>
    </location>
</feature>
<evidence type="ECO:0000259" key="1">
    <source>
        <dbReference type="Pfam" id="PF10881"/>
    </source>
</evidence>
<organism evidence="2 3">
    <name type="scientific">Janthinobacterium svalbardensis</name>
    <dbReference type="NCBI Taxonomy" id="368607"/>
    <lineage>
        <taxon>Bacteria</taxon>
        <taxon>Pseudomonadati</taxon>
        <taxon>Pseudomonadota</taxon>
        <taxon>Betaproteobacteria</taxon>
        <taxon>Burkholderiales</taxon>
        <taxon>Oxalobacteraceae</taxon>
        <taxon>Janthinobacterium</taxon>
    </lineage>
</organism>
<reference evidence="2 3" key="1">
    <citation type="submission" date="2017-09" db="EMBL/GenBank/DDBJ databases">
        <title>Complete genome sequence of Janthinobacterium svalbardensis PAMC 27463.</title>
        <authorList>
            <person name="Cho Y.-J."/>
            <person name="Cho A."/>
            <person name="Kim O.-S."/>
            <person name="Lee J.-I."/>
        </authorList>
    </citation>
    <scope>NUCLEOTIDE SEQUENCE [LARGE SCALE GENOMIC DNA]</scope>
    <source>
        <strain evidence="2 3">PAMC 27463</strain>
    </source>
</reference>
<dbReference type="Proteomes" id="UP000218437">
    <property type="component" value="Chromosome"/>
</dbReference>
<dbReference type="Pfam" id="PF10881">
    <property type="entry name" value="DUF2726"/>
    <property type="match status" value="1"/>
</dbReference>
<gene>
    <name evidence="2" type="ORF">CNX70_24725</name>
</gene>
<dbReference type="InterPro" id="IPR024402">
    <property type="entry name" value="DUF2726"/>
</dbReference>
<dbReference type="AlphaFoldDB" id="A0A290X1G1"/>
<keyword evidence="3" id="KW-1185">Reference proteome</keyword>